<proteinExistence type="inferred from homology"/>
<dbReference type="Gene3D" id="2.60.20.10">
    <property type="entry name" value="Crystallins"/>
    <property type="match status" value="1"/>
</dbReference>
<dbReference type="SUPFAM" id="SSF49695">
    <property type="entry name" value="gamma-Crystallin-like"/>
    <property type="match status" value="1"/>
</dbReference>
<feature type="domain" description="Beta/gamma crystallin 'Greek key'" evidence="4">
    <location>
        <begin position="54"/>
        <end position="135"/>
    </location>
</feature>
<reference evidence="5 6" key="1">
    <citation type="submission" date="2017-06" db="EMBL/GenBank/DDBJ databases">
        <title>Complete genome sequence of Nitrospirillum amazonense strain CBAmC, an endophytic nitrogen-fixing and plant growth-promoting bacterium, isolated from sugarcane.</title>
        <authorList>
            <person name="Schwab S."/>
            <person name="dos Santos Teixeira K.R."/>
            <person name="Simoes Araujo J.L."/>
            <person name="Soares Vidal M."/>
            <person name="Borges de Freitas H.R."/>
            <person name="Rivello Crivelaro A.L."/>
            <person name="Bueno de Camargo Nunes A."/>
            <person name="dos Santos C.M."/>
            <person name="Palmeira da Silva Rosa D."/>
            <person name="da Silva Padilha D."/>
            <person name="da Silva E."/>
            <person name="Araujo Terra L."/>
            <person name="Soares Mendes V."/>
            <person name="Farinelli L."/>
            <person name="Magalhaes Cruz L."/>
            <person name="Baldani J.I."/>
        </authorList>
    </citation>
    <scope>NUCLEOTIDE SEQUENCE [LARGE SCALE GENOMIC DNA]</scope>
    <source>
        <strain evidence="5 6">CBAmC</strain>
    </source>
</reference>
<name>A0A248JNB2_9PROT</name>
<dbReference type="InterPro" id="IPR011024">
    <property type="entry name" value="G_crystallin-like"/>
</dbReference>
<keyword evidence="2" id="KW-0677">Repeat</keyword>
<accession>A0A248JNB2</accession>
<evidence type="ECO:0000259" key="4">
    <source>
        <dbReference type="Pfam" id="PF00030"/>
    </source>
</evidence>
<feature type="compositionally biased region" description="Pro residues" evidence="3">
    <location>
        <begin position="175"/>
        <end position="189"/>
    </location>
</feature>
<organism evidence="5 6">
    <name type="scientific">Nitrospirillum viridazoti CBAmc</name>
    <dbReference type="NCBI Taxonomy" id="1441467"/>
    <lineage>
        <taxon>Bacteria</taxon>
        <taxon>Pseudomonadati</taxon>
        <taxon>Pseudomonadota</taxon>
        <taxon>Alphaproteobacteria</taxon>
        <taxon>Rhodospirillales</taxon>
        <taxon>Azospirillaceae</taxon>
        <taxon>Nitrospirillum</taxon>
        <taxon>Nitrospirillum viridazoti</taxon>
    </lineage>
</organism>
<dbReference type="EMBL" id="CP022110">
    <property type="protein sequence ID" value="ASG20109.1"/>
    <property type="molecule type" value="Genomic_DNA"/>
</dbReference>
<sequence length="259" mass="28850">MIARNWAGTDLIRRARPLVRTTGWTVMTRLMHRVMGAAVLAGTLMTAGGALAGEITLYSEAFFRGEALTIRDGVENLADMGRWNDRAKSMIVRSGEWEVCKDSGFRNCKRVGRGTRIGDLGEIGLYNAVSSARQIDGRYYQPEPPPPPVYDPPPPPSYGPPPGYGGGITWNNAPSGPPAYDQPPPPPPSYGGGVTWNDDRRDGPPPMGDCRRRIYDAFVQRFGPPGDVNFRGEEWEGRIFWNGDRWHYRCTPEQINIWQ</sequence>
<dbReference type="InterPro" id="IPR001064">
    <property type="entry name" value="Beta/gamma_crystallin"/>
</dbReference>
<dbReference type="Pfam" id="PF00030">
    <property type="entry name" value="Crystall"/>
    <property type="match status" value="1"/>
</dbReference>
<dbReference type="KEGG" id="nao:Y958_04160"/>
<feature type="compositionally biased region" description="Basic and acidic residues" evidence="3">
    <location>
        <begin position="197"/>
        <end position="209"/>
    </location>
</feature>
<evidence type="ECO:0000256" key="3">
    <source>
        <dbReference type="SAM" id="MobiDB-lite"/>
    </source>
</evidence>
<feature type="compositionally biased region" description="Pro residues" evidence="3">
    <location>
        <begin position="142"/>
        <end position="163"/>
    </location>
</feature>
<keyword evidence="6" id="KW-1185">Reference proteome</keyword>
<dbReference type="AlphaFoldDB" id="A0A248JNB2"/>
<gene>
    <name evidence="5" type="ORF">Y958_04160</name>
</gene>
<feature type="region of interest" description="Disordered" evidence="3">
    <location>
        <begin position="137"/>
        <end position="209"/>
    </location>
</feature>
<evidence type="ECO:0000313" key="5">
    <source>
        <dbReference type="EMBL" id="ASG20109.1"/>
    </source>
</evidence>
<dbReference type="Proteomes" id="UP000197153">
    <property type="component" value="Chromosome 1"/>
</dbReference>
<comment type="similarity">
    <text evidence="1">Belongs to the beta/gamma-crystallin family.</text>
</comment>
<protein>
    <recommendedName>
        <fullName evidence="4">Beta/gamma crystallin 'Greek key' domain-containing protein</fullName>
    </recommendedName>
</protein>
<evidence type="ECO:0000313" key="6">
    <source>
        <dbReference type="Proteomes" id="UP000197153"/>
    </source>
</evidence>
<evidence type="ECO:0000256" key="2">
    <source>
        <dbReference type="ARBA" id="ARBA00022737"/>
    </source>
</evidence>
<evidence type="ECO:0000256" key="1">
    <source>
        <dbReference type="ARBA" id="ARBA00009646"/>
    </source>
</evidence>